<evidence type="ECO:0000313" key="2">
    <source>
        <dbReference type="Proteomes" id="UP000286947"/>
    </source>
</evidence>
<reference evidence="1 2" key="1">
    <citation type="submission" date="2018-01" db="EMBL/GenBank/DDBJ databases">
        <title>Saezia sanguinis gen. nov., sp. nov., in the order Burkholderiales isolated from human blood.</title>
        <authorList>
            <person name="Medina-Pascual M.J."/>
            <person name="Valdezate S."/>
            <person name="Monzon S."/>
            <person name="Cuesta I."/>
            <person name="Carrasco G."/>
            <person name="Villalon P."/>
            <person name="Saez-Nieto J.A."/>
        </authorList>
    </citation>
    <scope>NUCLEOTIDE SEQUENCE [LARGE SCALE GENOMIC DNA]</scope>
    <source>
        <strain evidence="1 2">CNM695-12</strain>
    </source>
</reference>
<dbReference type="PANTHER" id="PTHR35850:SF2">
    <property type="entry name" value="TYPE VI SECRETION SYSTEM CONTRACTILE SHEATH SMALL SUBUNIT"/>
    <property type="match status" value="1"/>
</dbReference>
<dbReference type="OrthoDB" id="9789942at2"/>
<dbReference type="RefSeq" id="WP_126979944.1">
    <property type="nucleotide sequence ID" value="NZ_CAWUGC010000015.1"/>
</dbReference>
<name>A0A433SCJ8_9BURK</name>
<keyword evidence="2" id="KW-1185">Reference proteome</keyword>
<dbReference type="PIRSF" id="PIRSF028301">
    <property type="entry name" value="UCP028301"/>
    <property type="match status" value="1"/>
</dbReference>
<dbReference type="PANTHER" id="PTHR35850">
    <property type="entry name" value="CYTOPLASMIC PROTEIN-RELATED"/>
    <property type="match status" value="1"/>
</dbReference>
<organism evidence="1 2">
    <name type="scientific">Saezia sanguinis</name>
    <dbReference type="NCBI Taxonomy" id="1965230"/>
    <lineage>
        <taxon>Bacteria</taxon>
        <taxon>Pseudomonadati</taxon>
        <taxon>Pseudomonadota</taxon>
        <taxon>Betaproteobacteria</taxon>
        <taxon>Burkholderiales</taxon>
        <taxon>Saeziaceae</taxon>
        <taxon>Saezia</taxon>
    </lineage>
</organism>
<sequence length="179" mass="19539">MAIYSGSVAPKERINIRFIPATGDQQAEIELPLKVLVTGDFKGHAEDTPLGERTSVRVDKDTFNDVLKKSEVKLQMEVPSTLSDDADASLAVNLKFESIKDFGPDAVAQQIPELKKLLELREALVALKGPLGNVPNFRKTIQHLLTDDKARAELAKELDLVIDDGKKTPPAGKPGDSKK</sequence>
<protein>
    <recommendedName>
        <fullName evidence="3">Type VI secretion system contractile sheath small subunit</fullName>
    </recommendedName>
</protein>
<proteinExistence type="predicted"/>
<comment type="caution">
    <text evidence="1">The sequence shown here is derived from an EMBL/GenBank/DDBJ whole genome shotgun (WGS) entry which is preliminary data.</text>
</comment>
<dbReference type="Proteomes" id="UP000286947">
    <property type="component" value="Unassembled WGS sequence"/>
</dbReference>
<dbReference type="EMBL" id="PQSP01000004">
    <property type="protein sequence ID" value="RUS66450.1"/>
    <property type="molecule type" value="Genomic_DNA"/>
</dbReference>
<dbReference type="Pfam" id="PF05591">
    <property type="entry name" value="T6SS_VipA"/>
    <property type="match status" value="1"/>
</dbReference>
<dbReference type="NCBIfam" id="TIGR03358">
    <property type="entry name" value="VI_chp_5"/>
    <property type="match status" value="1"/>
</dbReference>
<gene>
    <name evidence="1" type="ORF">CUZ56_01729</name>
</gene>
<dbReference type="AlphaFoldDB" id="A0A433SCJ8"/>
<evidence type="ECO:0000313" key="1">
    <source>
        <dbReference type="EMBL" id="RUS66450.1"/>
    </source>
</evidence>
<accession>A0A433SCJ8</accession>
<dbReference type="InterPro" id="IPR008312">
    <property type="entry name" value="T6SS_TssB1"/>
</dbReference>
<evidence type="ECO:0008006" key="3">
    <source>
        <dbReference type="Google" id="ProtNLM"/>
    </source>
</evidence>